<evidence type="ECO:0000256" key="4">
    <source>
        <dbReference type="ARBA" id="ARBA00022490"/>
    </source>
</evidence>
<keyword evidence="6 10" id="KW-0067">ATP-binding</keyword>
<dbReference type="Pfam" id="PF17862">
    <property type="entry name" value="AAA_lid_3"/>
    <property type="match status" value="1"/>
</dbReference>
<dbReference type="FunFam" id="3.40.50.300:FF:000027">
    <property type="entry name" value="26S protease regulatory subunit 7"/>
    <property type="match status" value="1"/>
</dbReference>
<keyword evidence="4" id="KW-0963">Cytoplasm</keyword>
<evidence type="ECO:0000313" key="12">
    <source>
        <dbReference type="EMBL" id="CAH1425388.1"/>
    </source>
</evidence>
<dbReference type="AlphaFoldDB" id="A0AAU9ML59"/>
<dbReference type="Pfam" id="PF10173">
    <property type="entry name" value="Mit_KHE1"/>
    <property type="match status" value="1"/>
</dbReference>
<evidence type="ECO:0000256" key="8">
    <source>
        <dbReference type="ARBA" id="ARBA00023242"/>
    </source>
</evidence>
<protein>
    <recommendedName>
        <fullName evidence="11">AAA+ ATPase domain-containing protein</fullName>
    </recommendedName>
</protein>
<dbReference type="Proteomes" id="UP001157418">
    <property type="component" value="Unassembled WGS sequence"/>
</dbReference>
<dbReference type="InterPro" id="IPR041569">
    <property type="entry name" value="AAA_lid_3"/>
</dbReference>
<evidence type="ECO:0000256" key="10">
    <source>
        <dbReference type="RuleBase" id="RU003651"/>
    </source>
</evidence>
<dbReference type="GO" id="GO:0005737">
    <property type="term" value="C:cytoplasm"/>
    <property type="evidence" value="ECO:0007669"/>
    <property type="project" value="UniProtKB-SubCell"/>
</dbReference>
<evidence type="ECO:0000256" key="7">
    <source>
        <dbReference type="ARBA" id="ARBA00022942"/>
    </source>
</evidence>
<evidence type="ECO:0000256" key="5">
    <source>
        <dbReference type="ARBA" id="ARBA00022741"/>
    </source>
</evidence>
<accession>A0AAU9ML59</accession>
<evidence type="ECO:0000256" key="9">
    <source>
        <dbReference type="ARBA" id="ARBA00024661"/>
    </source>
</evidence>
<gene>
    <name evidence="12" type="ORF">LVIROSA_LOCUS12534</name>
</gene>
<dbReference type="InterPro" id="IPR003960">
    <property type="entry name" value="ATPase_AAA_CS"/>
</dbReference>
<dbReference type="PROSITE" id="PS00674">
    <property type="entry name" value="AAA"/>
    <property type="match status" value="1"/>
</dbReference>
<comment type="function">
    <text evidence="9">The 26S proteasome is involved in the ATP-dependent degradation of ubiquitinated proteins. The regulatory (or ATPase) complex confers ATP dependency and substrate specificity to the 26S complex.</text>
</comment>
<dbReference type="Gene3D" id="3.40.50.300">
    <property type="entry name" value="P-loop containing nucleotide triphosphate hydrolases"/>
    <property type="match status" value="1"/>
</dbReference>
<comment type="similarity">
    <text evidence="3 10">Belongs to the AAA ATPase family.</text>
</comment>
<dbReference type="InterPro" id="IPR012340">
    <property type="entry name" value="NA-bd_OB-fold"/>
</dbReference>
<dbReference type="CDD" id="cd19502">
    <property type="entry name" value="RecA-like_PAN_like"/>
    <property type="match status" value="1"/>
</dbReference>
<keyword evidence="8" id="KW-0539">Nucleus</keyword>
<dbReference type="GO" id="GO:0000502">
    <property type="term" value="C:proteasome complex"/>
    <property type="evidence" value="ECO:0007669"/>
    <property type="project" value="UniProtKB-KW"/>
</dbReference>
<dbReference type="InterPro" id="IPR003959">
    <property type="entry name" value="ATPase_AAA_core"/>
</dbReference>
<dbReference type="Pfam" id="PF21236">
    <property type="entry name" value="OB_PRS7"/>
    <property type="match status" value="1"/>
</dbReference>
<dbReference type="Gene3D" id="2.40.50.140">
    <property type="entry name" value="Nucleic acid-binding proteins"/>
    <property type="match status" value="1"/>
</dbReference>
<sequence length="689" mass="77372">MRARLLVFPIKGRNWCFIRSIDRSTSESQSSQSPTTFKQLWKKVSSSSPKATAANVELCVDFVANKMNKAWSGLEKAPSGSFKNKIHGVGLSLLSRVKPSEIFLKSIPKQLTGVEVVFPSSLNARLVRRRLRHIAMRGSIVHKNYFYGSVTLLPVTSAFAVLPLPNVPFFWILFRTYSHWRALKGSEKLLQLVSDSSKIHHENESEEKTSDSSDPPLVMEASEELERLVGDGDDVSKCRLKDICKKPLGLGDFLPLRREEKEKMPTDIEDEIKDEKNPRPLDEDDIALLKTYGLGPYSNSIKKAEKDVKEMAKRINDLCGIKESDTGLATPSQWDLVSDKQMMQEEQPLQVARCTKIINPNTEDAKYVINVKQIAKFVVGLGDKVSPTDIEEGMRVGVDRNKYQIQIPLPPKIDPSVTMMTVEEKPDVTYNDVGGCKEQIEKMREVVELPMLHPEKFVQLGIDPPKGVLCYGPPGTGKTLLARAVANRTDACFIRVIGSELVQKYVGEGARMVRELFQMARSKKACIVFFDEVDAIGGARFDDGAGGDNEVQRTMLEIVNQLDGFDARGNIKVLMATNRPDTLDPALLRPGRLDRKVEFGLPDMESRTQIFKIHTRTMNCERDVRFELLARLCPNSTGADIRSVCTEAGMYAIRARRKTVTEKDFLDAVNKVIKGYQKFSATPKYMVYN</sequence>
<dbReference type="GO" id="GO:0005634">
    <property type="term" value="C:nucleus"/>
    <property type="evidence" value="ECO:0007669"/>
    <property type="project" value="UniProtKB-SubCell"/>
</dbReference>
<dbReference type="EMBL" id="CAKMRJ010002223">
    <property type="protein sequence ID" value="CAH1425388.1"/>
    <property type="molecule type" value="Genomic_DNA"/>
</dbReference>
<dbReference type="SMART" id="SM00382">
    <property type="entry name" value="AAA"/>
    <property type="match status" value="1"/>
</dbReference>
<comment type="subcellular location">
    <subcellularLocation>
        <location evidence="2">Cytoplasm</location>
    </subcellularLocation>
    <subcellularLocation>
        <location evidence="1">Nucleus</location>
    </subcellularLocation>
</comment>
<name>A0AAU9ML59_9ASTR</name>
<dbReference type="InterPro" id="IPR003593">
    <property type="entry name" value="AAA+_ATPase"/>
</dbReference>
<dbReference type="GO" id="GO:0005524">
    <property type="term" value="F:ATP binding"/>
    <property type="evidence" value="ECO:0007669"/>
    <property type="project" value="UniProtKB-KW"/>
</dbReference>
<dbReference type="PANTHER" id="PTHR23073">
    <property type="entry name" value="26S PROTEASOME REGULATORY SUBUNIT"/>
    <property type="match status" value="1"/>
</dbReference>
<evidence type="ECO:0000256" key="6">
    <source>
        <dbReference type="ARBA" id="ARBA00022840"/>
    </source>
</evidence>
<dbReference type="InterPro" id="IPR027417">
    <property type="entry name" value="P-loop_NTPase"/>
</dbReference>
<feature type="domain" description="AAA+ ATPase" evidence="11">
    <location>
        <begin position="464"/>
        <end position="603"/>
    </location>
</feature>
<dbReference type="InterPro" id="IPR048723">
    <property type="entry name" value="OB_PRS7"/>
</dbReference>
<evidence type="ECO:0000256" key="2">
    <source>
        <dbReference type="ARBA" id="ARBA00004496"/>
    </source>
</evidence>
<dbReference type="Gene3D" id="1.10.8.60">
    <property type="match status" value="1"/>
</dbReference>
<dbReference type="SUPFAM" id="SSF52540">
    <property type="entry name" value="P-loop containing nucleoside triphosphate hydrolases"/>
    <property type="match status" value="1"/>
</dbReference>
<keyword evidence="7" id="KW-0647">Proteasome</keyword>
<dbReference type="FunFam" id="1.10.8.60:FF:000005">
    <property type="entry name" value="26S protease regulatory subunit 7"/>
    <property type="match status" value="1"/>
</dbReference>
<organism evidence="12 13">
    <name type="scientific">Lactuca virosa</name>
    <dbReference type="NCBI Taxonomy" id="75947"/>
    <lineage>
        <taxon>Eukaryota</taxon>
        <taxon>Viridiplantae</taxon>
        <taxon>Streptophyta</taxon>
        <taxon>Embryophyta</taxon>
        <taxon>Tracheophyta</taxon>
        <taxon>Spermatophyta</taxon>
        <taxon>Magnoliopsida</taxon>
        <taxon>eudicotyledons</taxon>
        <taxon>Gunneridae</taxon>
        <taxon>Pentapetalae</taxon>
        <taxon>asterids</taxon>
        <taxon>campanulids</taxon>
        <taxon>Asterales</taxon>
        <taxon>Asteraceae</taxon>
        <taxon>Cichorioideae</taxon>
        <taxon>Cichorieae</taxon>
        <taxon>Lactucinae</taxon>
        <taxon>Lactuca</taxon>
    </lineage>
</organism>
<comment type="caution">
    <text evidence="12">The sequence shown here is derived from an EMBL/GenBank/DDBJ whole genome shotgun (WGS) entry which is preliminary data.</text>
</comment>
<evidence type="ECO:0000313" key="13">
    <source>
        <dbReference type="Proteomes" id="UP001157418"/>
    </source>
</evidence>
<reference evidence="12 13" key="1">
    <citation type="submission" date="2022-01" db="EMBL/GenBank/DDBJ databases">
        <authorList>
            <person name="Xiong W."/>
            <person name="Schranz E."/>
        </authorList>
    </citation>
    <scope>NUCLEOTIDE SEQUENCE [LARGE SCALE GENOMIC DNA]</scope>
</reference>
<dbReference type="FunFam" id="2.40.50.140:FF:000037">
    <property type="entry name" value="26S protease regulatory subunit 7"/>
    <property type="match status" value="1"/>
</dbReference>
<keyword evidence="5 10" id="KW-0547">Nucleotide-binding</keyword>
<evidence type="ECO:0000256" key="1">
    <source>
        <dbReference type="ARBA" id="ARBA00004123"/>
    </source>
</evidence>
<evidence type="ECO:0000256" key="3">
    <source>
        <dbReference type="ARBA" id="ARBA00006914"/>
    </source>
</evidence>
<dbReference type="GO" id="GO:0016887">
    <property type="term" value="F:ATP hydrolysis activity"/>
    <property type="evidence" value="ECO:0007669"/>
    <property type="project" value="InterPro"/>
</dbReference>
<dbReference type="Pfam" id="PF00004">
    <property type="entry name" value="AAA"/>
    <property type="match status" value="1"/>
</dbReference>
<evidence type="ECO:0000259" key="11">
    <source>
        <dbReference type="SMART" id="SM00382"/>
    </source>
</evidence>
<keyword evidence="13" id="KW-1185">Reference proteome</keyword>
<dbReference type="InterPro" id="IPR050221">
    <property type="entry name" value="26S_Proteasome_ATPase"/>
</dbReference>
<dbReference type="InterPro" id="IPR018786">
    <property type="entry name" value="Mit_KHE1"/>
</dbReference>
<proteinExistence type="inferred from homology"/>